<dbReference type="EMBL" id="FOOK01000009">
    <property type="protein sequence ID" value="SFF94609.1"/>
    <property type="molecule type" value="Genomic_DNA"/>
</dbReference>
<keyword evidence="4" id="KW-1003">Cell membrane</keyword>
<evidence type="ECO:0000256" key="8">
    <source>
        <dbReference type="ARBA" id="ARBA00023136"/>
    </source>
</evidence>
<dbReference type="GO" id="GO:0005886">
    <property type="term" value="C:plasma membrane"/>
    <property type="evidence" value="ECO:0007669"/>
    <property type="project" value="UniProtKB-SubCell"/>
</dbReference>
<dbReference type="InterPro" id="IPR000515">
    <property type="entry name" value="MetI-like"/>
</dbReference>
<evidence type="ECO:0000313" key="12">
    <source>
        <dbReference type="Proteomes" id="UP000198661"/>
    </source>
</evidence>
<evidence type="ECO:0000256" key="2">
    <source>
        <dbReference type="ARBA" id="ARBA00009047"/>
    </source>
</evidence>
<feature type="transmembrane region" description="Helical" evidence="9">
    <location>
        <begin position="204"/>
        <end position="229"/>
    </location>
</feature>
<evidence type="ECO:0000259" key="10">
    <source>
        <dbReference type="PROSITE" id="PS50928"/>
    </source>
</evidence>
<dbReference type="CDD" id="cd06261">
    <property type="entry name" value="TM_PBP2"/>
    <property type="match status" value="1"/>
</dbReference>
<dbReference type="PANTHER" id="PTHR32243">
    <property type="entry name" value="MALTOSE TRANSPORT SYSTEM PERMEASE-RELATED"/>
    <property type="match status" value="1"/>
</dbReference>
<dbReference type="Gene3D" id="1.10.3720.10">
    <property type="entry name" value="MetI-like"/>
    <property type="match status" value="1"/>
</dbReference>
<dbReference type="GO" id="GO:0042956">
    <property type="term" value="P:maltodextrin transmembrane transport"/>
    <property type="evidence" value="ECO:0007669"/>
    <property type="project" value="TreeGrafter"/>
</dbReference>
<dbReference type="InterPro" id="IPR035906">
    <property type="entry name" value="MetI-like_sf"/>
</dbReference>
<dbReference type="SUPFAM" id="SSF161098">
    <property type="entry name" value="MetI-like"/>
    <property type="match status" value="1"/>
</dbReference>
<evidence type="ECO:0000313" key="11">
    <source>
        <dbReference type="EMBL" id="SFF94609.1"/>
    </source>
</evidence>
<evidence type="ECO:0000256" key="9">
    <source>
        <dbReference type="RuleBase" id="RU363032"/>
    </source>
</evidence>
<feature type="transmembrane region" description="Helical" evidence="9">
    <location>
        <begin position="129"/>
        <end position="154"/>
    </location>
</feature>
<dbReference type="GO" id="GO:0015423">
    <property type="term" value="F:ABC-type maltose transporter activity"/>
    <property type="evidence" value="ECO:0007669"/>
    <property type="project" value="TreeGrafter"/>
</dbReference>
<keyword evidence="7 9" id="KW-1133">Transmembrane helix</keyword>
<keyword evidence="12" id="KW-1185">Reference proteome</keyword>
<accession>A0A1I2MVC7</accession>
<evidence type="ECO:0000256" key="1">
    <source>
        <dbReference type="ARBA" id="ARBA00004651"/>
    </source>
</evidence>
<name>A0A1I2MVC7_9BACL</name>
<keyword evidence="5" id="KW-0762">Sugar transport</keyword>
<dbReference type="STRING" id="201973.SAMN04488025_109108"/>
<evidence type="ECO:0000256" key="5">
    <source>
        <dbReference type="ARBA" id="ARBA00022597"/>
    </source>
</evidence>
<comment type="subcellular location">
    <subcellularLocation>
        <location evidence="1 9">Cell membrane</location>
        <topology evidence="1 9">Multi-pass membrane protein</topology>
    </subcellularLocation>
</comment>
<evidence type="ECO:0000256" key="6">
    <source>
        <dbReference type="ARBA" id="ARBA00022692"/>
    </source>
</evidence>
<keyword evidence="3 9" id="KW-0813">Transport</keyword>
<reference evidence="11 12" key="1">
    <citation type="submission" date="2016-10" db="EMBL/GenBank/DDBJ databases">
        <authorList>
            <person name="de Groot N.N."/>
        </authorList>
    </citation>
    <scope>NUCLEOTIDE SEQUENCE [LARGE SCALE GENOMIC DNA]</scope>
    <source>
        <strain evidence="11 12">DSM 44945</strain>
    </source>
</reference>
<dbReference type="InterPro" id="IPR050901">
    <property type="entry name" value="BP-dep_ABC_trans_perm"/>
</dbReference>
<dbReference type="RefSeq" id="WP_092037408.1">
    <property type="nucleotide sequence ID" value="NZ_FOOK01000009.1"/>
</dbReference>
<proteinExistence type="inferred from homology"/>
<evidence type="ECO:0000256" key="7">
    <source>
        <dbReference type="ARBA" id="ARBA00022989"/>
    </source>
</evidence>
<feature type="transmembrane region" description="Helical" evidence="9">
    <location>
        <begin position="96"/>
        <end position="117"/>
    </location>
</feature>
<sequence>MEAACESRVAASRAGFLSRWKRRLPYIIAYGVLGITTLPIILMYLWLFLNSFSTQMKYGIVPTDFTLENWRFLWTNVETAGGSVLPNIWKATWNSLMFSGLLTVLEVSIGVMAGYALSRMNFPGRQSLLKLTLILHAFPSIALLIAVFFILNFLGLYDSLYGVILAKTALQIPMTAWIIKGFFDDVPWDLEWAGMIDGCSRFKVWYTIVIPMVKPGIAAVSIFSFLAGWSEFLLLYSFVISDENITLATYLQKLLNDPNLINYGLLSSVSLFYMIPVLIFFIFTQKSLMQVAIGGGKRV</sequence>
<dbReference type="Proteomes" id="UP000198661">
    <property type="component" value="Unassembled WGS sequence"/>
</dbReference>
<dbReference type="OrthoDB" id="9810086at2"/>
<keyword evidence="6 9" id="KW-0812">Transmembrane</keyword>
<feature type="transmembrane region" description="Helical" evidence="9">
    <location>
        <begin position="27"/>
        <end position="49"/>
    </location>
</feature>
<keyword evidence="8 9" id="KW-0472">Membrane</keyword>
<feature type="transmembrane region" description="Helical" evidence="9">
    <location>
        <begin position="260"/>
        <end position="283"/>
    </location>
</feature>
<dbReference type="PROSITE" id="PS50928">
    <property type="entry name" value="ABC_TM1"/>
    <property type="match status" value="1"/>
</dbReference>
<evidence type="ECO:0000256" key="3">
    <source>
        <dbReference type="ARBA" id="ARBA00022448"/>
    </source>
</evidence>
<organism evidence="11 12">
    <name type="scientific">Planifilum fulgidum</name>
    <dbReference type="NCBI Taxonomy" id="201973"/>
    <lineage>
        <taxon>Bacteria</taxon>
        <taxon>Bacillati</taxon>
        <taxon>Bacillota</taxon>
        <taxon>Bacilli</taxon>
        <taxon>Bacillales</taxon>
        <taxon>Thermoactinomycetaceae</taxon>
        <taxon>Planifilum</taxon>
    </lineage>
</organism>
<dbReference type="PANTHER" id="PTHR32243:SF50">
    <property type="entry name" value="MALTOSE_MALTODEXTRIN TRANSPORT SYSTEM PERMEASE PROTEIN MALG"/>
    <property type="match status" value="1"/>
</dbReference>
<protein>
    <submittedName>
        <fullName evidence="11">Inositol-phosphate transport system permease protein</fullName>
    </submittedName>
</protein>
<dbReference type="Pfam" id="PF00528">
    <property type="entry name" value="BPD_transp_1"/>
    <property type="match status" value="1"/>
</dbReference>
<evidence type="ECO:0000256" key="4">
    <source>
        <dbReference type="ARBA" id="ARBA00022475"/>
    </source>
</evidence>
<gene>
    <name evidence="11" type="ORF">SAMN04488025_109108</name>
</gene>
<comment type="similarity">
    <text evidence="2">Belongs to the binding-protein-dependent transport system permease family. MalFG subfamily.</text>
</comment>
<dbReference type="AlphaFoldDB" id="A0A1I2MVC7"/>
<feature type="domain" description="ABC transmembrane type-1" evidence="10">
    <location>
        <begin position="92"/>
        <end position="284"/>
    </location>
</feature>